<sequence length="137" mass="15751">MGFFTAMGFQWNRSKVPHKLTIHSIGRVTFRLHRMLPEFVWDAIILEGNPFTFTEVKTLLNGITVGGRKLSEQEQVLNLATSSKYLLALLKTKQFSLDKTTFTELHSFLARNIALEWGHFRGEGKVTDRTKSLRKLI</sequence>
<dbReference type="Gene3D" id="1.10.3290.10">
    <property type="entry name" value="Fido-like domain"/>
    <property type="match status" value="1"/>
</dbReference>
<reference evidence="1 2" key="1">
    <citation type="submission" date="2017-04" db="EMBL/GenBank/DDBJ databases">
        <authorList>
            <person name="Afonso C.L."/>
            <person name="Miller P.J."/>
            <person name="Scott M.A."/>
            <person name="Spackman E."/>
            <person name="Goraichik I."/>
            <person name="Dimitrov K.M."/>
            <person name="Suarez D.L."/>
            <person name="Swayne D.E."/>
        </authorList>
    </citation>
    <scope>NUCLEOTIDE SEQUENCE [LARGE SCALE GENOMIC DNA]</scope>
    <source>
        <strain evidence="1 2">VK13</strain>
    </source>
</reference>
<dbReference type="EMBL" id="FWXJ01000014">
    <property type="protein sequence ID" value="SMC74303.1"/>
    <property type="molecule type" value="Genomic_DNA"/>
</dbReference>
<dbReference type="Proteomes" id="UP000192708">
    <property type="component" value="Unassembled WGS sequence"/>
</dbReference>
<gene>
    <name evidence="1" type="ORF">SAMN06296008_11445</name>
</gene>
<evidence type="ECO:0000313" key="1">
    <source>
        <dbReference type="EMBL" id="SMC74303.1"/>
    </source>
</evidence>
<dbReference type="InterPro" id="IPR036597">
    <property type="entry name" value="Fido-like_dom_sf"/>
</dbReference>
<protein>
    <submittedName>
        <fullName evidence="1">Uncharacterized protein</fullName>
    </submittedName>
</protein>
<organism evidence="1 2">
    <name type="scientific">Polynucleobacter kasalickyi</name>
    <dbReference type="NCBI Taxonomy" id="1938817"/>
    <lineage>
        <taxon>Bacteria</taxon>
        <taxon>Pseudomonadati</taxon>
        <taxon>Pseudomonadota</taxon>
        <taxon>Betaproteobacteria</taxon>
        <taxon>Burkholderiales</taxon>
        <taxon>Burkholderiaceae</taxon>
        <taxon>Polynucleobacter</taxon>
    </lineage>
</organism>
<keyword evidence="2" id="KW-1185">Reference proteome</keyword>
<dbReference type="RefSeq" id="WP_234987035.1">
    <property type="nucleotide sequence ID" value="NZ_FWXJ01000014.1"/>
</dbReference>
<accession>A0A1W2BN98</accession>
<dbReference type="AlphaFoldDB" id="A0A1W2BN98"/>
<dbReference type="STRING" id="1938817.SAMN06296008_11445"/>
<name>A0A1W2BN98_9BURK</name>
<evidence type="ECO:0000313" key="2">
    <source>
        <dbReference type="Proteomes" id="UP000192708"/>
    </source>
</evidence>
<proteinExistence type="predicted"/>